<organism evidence="1 2">
    <name type="scientific">Kuenenia stuttgartiensis</name>
    <dbReference type="NCBI Taxonomy" id="174633"/>
    <lineage>
        <taxon>Bacteria</taxon>
        <taxon>Pseudomonadati</taxon>
        <taxon>Planctomycetota</taxon>
        <taxon>Candidatus Brocadiia</taxon>
        <taxon>Candidatus Brocadiales</taxon>
        <taxon>Candidatus Brocadiaceae</taxon>
        <taxon>Candidatus Kuenenia</taxon>
    </lineage>
</organism>
<reference evidence="2" key="1">
    <citation type="submission" date="2017-10" db="EMBL/GenBank/DDBJ databases">
        <authorList>
            <person name="Frank J."/>
        </authorList>
    </citation>
    <scope>NUCLEOTIDE SEQUENCE [LARGE SCALE GENOMIC DNA]</scope>
</reference>
<evidence type="ECO:0000313" key="1">
    <source>
        <dbReference type="EMBL" id="SOH03529.1"/>
    </source>
</evidence>
<dbReference type="Proteomes" id="UP000221734">
    <property type="component" value="Chromosome Kuenenia_stuttgartiensis_MBR1"/>
</dbReference>
<name>A0A2C9CCC5_KUEST</name>
<protein>
    <submittedName>
        <fullName evidence="1">Uncharacterized protein</fullName>
    </submittedName>
</protein>
<dbReference type="EMBL" id="LT934425">
    <property type="protein sequence ID" value="SOH03529.1"/>
    <property type="molecule type" value="Genomic_DNA"/>
</dbReference>
<gene>
    <name evidence="1" type="ORF">KSMBR1_1025</name>
</gene>
<evidence type="ECO:0000313" key="2">
    <source>
        <dbReference type="Proteomes" id="UP000221734"/>
    </source>
</evidence>
<proteinExistence type="predicted"/>
<keyword evidence="2" id="KW-1185">Reference proteome</keyword>
<dbReference type="KEGG" id="kst:KSMBR1_1025"/>
<sequence>MNIKKKSGYNPLLSEAVFLFRTLSKPETAKLQQPMKAYINILQRL</sequence>
<accession>A0A2C9CCC5</accession>
<dbReference type="AlphaFoldDB" id="A0A2C9CCC5"/>